<gene>
    <name evidence="2" type="ORF">I7412_41040</name>
</gene>
<sequence>MDGPLAPRLVLDELWELVKPLLLELTSRRQRRSRAAVPDRAVFTAAAFVLTTGCASRHLPQGFLVSPATAFSMTFRHRQATDDNRYV</sequence>
<reference evidence="2" key="1">
    <citation type="submission" date="2020-12" db="EMBL/GenBank/DDBJ databases">
        <title>Genomic characterization of non-nitrogen-fixing Frankia strains.</title>
        <authorList>
            <person name="Carlos-Shanley C."/>
            <person name="Guerra T."/>
            <person name="Hahn D."/>
        </authorList>
    </citation>
    <scope>NUCLEOTIDE SEQUENCE</scope>
    <source>
        <strain evidence="2">CN6</strain>
    </source>
</reference>
<dbReference type="RefSeq" id="WP_203002223.1">
    <property type="nucleotide sequence ID" value="NZ_JADWYU010000246.1"/>
</dbReference>
<evidence type="ECO:0000259" key="1">
    <source>
        <dbReference type="Pfam" id="PF13340"/>
    </source>
</evidence>
<accession>A0A937UTC5</accession>
<keyword evidence="3" id="KW-1185">Reference proteome</keyword>
<dbReference type="Pfam" id="PF13340">
    <property type="entry name" value="DUF4096"/>
    <property type="match status" value="1"/>
</dbReference>
<proteinExistence type="predicted"/>
<organism evidence="2 3">
    <name type="scientific">Frankia nepalensis</name>
    <dbReference type="NCBI Taxonomy" id="1836974"/>
    <lineage>
        <taxon>Bacteria</taxon>
        <taxon>Bacillati</taxon>
        <taxon>Actinomycetota</taxon>
        <taxon>Actinomycetes</taxon>
        <taxon>Frankiales</taxon>
        <taxon>Frankiaceae</taxon>
        <taxon>Frankia</taxon>
    </lineage>
</organism>
<dbReference type="EMBL" id="JAEACQ010000382">
    <property type="protein sequence ID" value="MBL7633437.1"/>
    <property type="molecule type" value="Genomic_DNA"/>
</dbReference>
<name>A0A937UTC5_9ACTN</name>
<feature type="domain" description="Insertion element IS402-like" evidence="1">
    <location>
        <begin position="12"/>
        <end position="76"/>
    </location>
</feature>
<dbReference type="Proteomes" id="UP000604475">
    <property type="component" value="Unassembled WGS sequence"/>
</dbReference>
<protein>
    <submittedName>
        <fullName evidence="2">Transposase</fullName>
    </submittedName>
</protein>
<evidence type="ECO:0000313" key="2">
    <source>
        <dbReference type="EMBL" id="MBL7633437.1"/>
    </source>
</evidence>
<evidence type="ECO:0000313" key="3">
    <source>
        <dbReference type="Proteomes" id="UP000604475"/>
    </source>
</evidence>
<dbReference type="AlphaFoldDB" id="A0A937UTC5"/>
<comment type="caution">
    <text evidence="2">The sequence shown here is derived from an EMBL/GenBank/DDBJ whole genome shotgun (WGS) entry which is preliminary data.</text>
</comment>
<dbReference type="InterPro" id="IPR025161">
    <property type="entry name" value="IS402-like_dom"/>
</dbReference>